<name>A0A0D9AN45_STUST</name>
<comment type="caution">
    <text evidence="1">The sequence shown here is derived from an EMBL/GenBank/DDBJ whole genome shotgun (WGS) entry which is preliminary data.</text>
</comment>
<evidence type="ECO:0000313" key="1">
    <source>
        <dbReference type="EMBL" id="KJH82109.1"/>
    </source>
</evidence>
<proteinExistence type="predicted"/>
<dbReference type="PATRIC" id="fig|316.101.peg.4509"/>
<organism evidence="1 2">
    <name type="scientific">Stutzerimonas stutzeri</name>
    <name type="common">Pseudomonas stutzeri</name>
    <dbReference type="NCBI Taxonomy" id="316"/>
    <lineage>
        <taxon>Bacteria</taxon>
        <taxon>Pseudomonadati</taxon>
        <taxon>Pseudomonadota</taxon>
        <taxon>Gammaproteobacteria</taxon>
        <taxon>Pseudomonadales</taxon>
        <taxon>Pseudomonadaceae</taxon>
        <taxon>Stutzerimonas</taxon>
    </lineage>
</organism>
<dbReference type="EMBL" id="JYHV01000016">
    <property type="protein sequence ID" value="KJH82109.1"/>
    <property type="molecule type" value="Genomic_DNA"/>
</dbReference>
<evidence type="ECO:0000313" key="2">
    <source>
        <dbReference type="Proteomes" id="UP000032487"/>
    </source>
</evidence>
<dbReference type="RefSeq" id="WP_045162088.1">
    <property type="nucleotide sequence ID" value="NZ_JYHV01000016.1"/>
</dbReference>
<sequence length="95" mass="10230">MTALRLALDEAIRISEMAFLPCHATTQVNNEDASFSLRVTNAAGDEIMSIPHIARSQYADPMHLAGLLENARLQLSKDGVPLSAWSMPAQPGLIG</sequence>
<dbReference type="Proteomes" id="UP000032487">
    <property type="component" value="Unassembled WGS sequence"/>
</dbReference>
<gene>
    <name evidence="1" type="ORF">UF78_10190</name>
</gene>
<reference evidence="1 2" key="1">
    <citation type="submission" date="2015-02" db="EMBL/GenBank/DDBJ databases">
        <title>Draft genome sequence of Pseudomonas stutzeri NT0128 isolated from wheat (Triticum turgidum) rhizosphere.</title>
        <authorList>
            <person name="Tovi N."/>
            <person name="Frenk S."/>
            <person name="Hadar Y."/>
            <person name="Minz D."/>
        </authorList>
    </citation>
    <scope>NUCLEOTIDE SEQUENCE [LARGE SCALE GENOMIC DNA]</scope>
    <source>
        <strain evidence="1 2">NT0128</strain>
    </source>
</reference>
<dbReference type="OrthoDB" id="6898300at2"/>
<accession>A0A0D9AN45</accession>
<dbReference type="AlphaFoldDB" id="A0A0D9AN45"/>
<protein>
    <submittedName>
        <fullName evidence="1">Uncharacterized protein</fullName>
    </submittedName>
</protein>